<organism evidence="11 12">
    <name type="scientific">Zophobas morio</name>
    <dbReference type="NCBI Taxonomy" id="2755281"/>
    <lineage>
        <taxon>Eukaryota</taxon>
        <taxon>Metazoa</taxon>
        <taxon>Ecdysozoa</taxon>
        <taxon>Arthropoda</taxon>
        <taxon>Hexapoda</taxon>
        <taxon>Insecta</taxon>
        <taxon>Pterygota</taxon>
        <taxon>Neoptera</taxon>
        <taxon>Endopterygota</taxon>
        <taxon>Coleoptera</taxon>
        <taxon>Polyphaga</taxon>
        <taxon>Cucujiformia</taxon>
        <taxon>Tenebrionidae</taxon>
        <taxon>Zophobas</taxon>
    </lineage>
</organism>
<evidence type="ECO:0000256" key="7">
    <source>
        <dbReference type="ARBA" id="ARBA00023136"/>
    </source>
</evidence>
<feature type="transmembrane region" description="Helical" evidence="10">
    <location>
        <begin position="252"/>
        <end position="273"/>
    </location>
</feature>
<evidence type="ECO:0000256" key="10">
    <source>
        <dbReference type="RuleBase" id="RU351113"/>
    </source>
</evidence>
<evidence type="ECO:0000313" key="12">
    <source>
        <dbReference type="Proteomes" id="UP001168821"/>
    </source>
</evidence>
<evidence type="ECO:0000256" key="4">
    <source>
        <dbReference type="ARBA" id="ARBA00022692"/>
    </source>
</evidence>
<keyword evidence="6 10" id="KW-1133">Transmembrane helix</keyword>
<comment type="caution">
    <text evidence="10">Lacks conserved residue(s) required for the propagation of feature annotation.</text>
</comment>
<dbReference type="GO" id="GO:0005886">
    <property type="term" value="C:plasma membrane"/>
    <property type="evidence" value="ECO:0007669"/>
    <property type="project" value="UniProtKB-SubCell"/>
</dbReference>
<proteinExistence type="inferred from homology"/>
<keyword evidence="7 10" id="KW-0472">Membrane</keyword>
<evidence type="ECO:0000256" key="8">
    <source>
        <dbReference type="ARBA" id="ARBA00023170"/>
    </source>
</evidence>
<keyword evidence="5 10" id="KW-0552">Olfaction</keyword>
<gene>
    <name evidence="11" type="ORF">Zmor_020486</name>
</gene>
<evidence type="ECO:0000256" key="5">
    <source>
        <dbReference type="ARBA" id="ARBA00022725"/>
    </source>
</evidence>
<evidence type="ECO:0000313" key="11">
    <source>
        <dbReference type="EMBL" id="KAJ3648704.1"/>
    </source>
</evidence>
<dbReference type="EMBL" id="JALNTZ010000006">
    <property type="protein sequence ID" value="KAJ3648704.1"/>
    <property type="molecule type" value="Genomic_DNA"/>
</dbReference>
<keyword evidence="4 10" id="KW-0812">Transmembrane</keyword>
<sequence>MEKFDWKETIKRNIFMLKILGLWPSGNTYTIDVYSTYSLISILAFIYGHNFFQAINIYFIFPDLEAIAGTIFVTLSEMLTMVKTYYVVQNMQMLKQLMVDINEDHFQPRNSTQIKMIEPSLNFWKTTSTLLWGMSGGAVFFWATYPILDGSVKENRLPFLAWYPYDTTISPFYEITYIYQIISVAFIAATTLTIDTLIAALNVFIGAQCDILCDNLKYVFVEDRLNASVAKLLSCFNHHKEILRFAYDSNNFFNWIVFVQFFISGASIGITMFQLTITTPFSSEFFSLVTFGNAIIVEIFMYCWFGNEVEIKSANIPVAIFHSDWLKAAEKTKKDMVFFLMRCQRPIKMSALNLFYLSLETFVRILRTSWSYFALLNQASSRK</sequence>
<feature type="transmembrane region" description="Helical" evidence="10">
    <location>
        <begin position="39"/>
        <end position="61"/>
    </location>
</feature>
<name>A0AA38I7M9_9CUCU</name>
<accession>A0AA38I7M9</accession>
<feature type="transmembrane region" description="Helical" evidence="10">
    <location>
        <begin position="177"/>
        <end position="205"/>
    </location>
</feature>
<dbReference type="InterPro" id="IPR004117">
    <property type="entry name" value="7tm6_olfct_rcpt"/>
</dbReference>
<dbReference type="GO" id="GO:0007165">
    <property type="term" value="P:signal transduction"/>
    <property type="evidence" value="ECO:0007669"/>
    <property type="project" value="UniProtKB-KW"/>
</dbReference>
<dbReference type="Proteomes" id="UP001168821">
    <property type="component" value="Unassembled WGS sequence"/>
</dbReference>
<evidence type="ECO:0000256" key="2">
    <source>
        <dbReference type="ARBA" id="ARBA00022475"/>
    </source>
</evidence>
<dbReference type="GO" id="GO:0004984">
    <property type="term" value="F:olfactory receptor activity"/>
    <property type="evidence" value="ECO:0007669"/>
    <property type="project" value="InterPro"/>
</dbReference>
<protein>
    <recommendedName>
        <fullName evidence="10">Odorant receptor</fullName>
    </recommendedName>
</protein>
<keyword evidence="3 10" id="KW-0716">Sensory transduction</keyword>
<evidence type="ECO:0000256" key="1">
    <source>
        <dbReference type="ARBA" id="ARBA00004651"/>
    </source>
</evidence>
<feature type="transmembrane region" description="Helical" evidence="10">
    <location>
        <begin position="285"/>
        <end position="305"/>
    </location>
</feature>
<reference evidence="11" key="1">
    <citation type="journal article" date="2023" name="G3 (Bethesda)">
        <title>Whole genome assemblies of Zophobas morio and Tenebrio molitor.</title>
        <authorList>
            <person name="Kaur S."/>
            <person name="Stinson S.A."/>
            <person name="diCenzo G.C."/>
        </authorList>
    </citation>
    <scope>NUCLEOTIDE SEQUENCE</scope>
    <source>
        <strain evidence="11">QUZm001</strain>
    </source>
</reference>
<dbReference type="PANTHER" id="PTHR21137">
    <property type="entry name" value="ODORANT RECEPTOR"/>
    <property type="match status" value="1"/>
</dbReference>
<keyword evidence="12" id="KW-1185">Reference proteome</keyword>
<keyword evidence="2" id="KW-1003">Cell membrane</keyword>
<dbReference type="Pfam" id="PF02949">
    <property type="entry name" value="7tm_6"/>
    <property type="match status" value="1"/>
</dbReference>
<keyword evidence="8 10" id="KW-0675">Receptor</keyword>
<evidence type="ECO:0000256" key="3">
    <source>
        <dbReference type="ARBA" id="ARBA00022606"/>
    </source>
</evidence>
<dbReference type="PANTHER" id="PTHR21137:SF35">
    <property type="entry name" value="ODORANT RECEPTOR 19A-RELATED"/>
    <property type="match status" value="1"/>
</dbReference>
<dbReference type="GO" id="GO:0005549">
    <property type="term" value="F:odorant binding"/>
    <property type="evidence" value="ECO:0007669"/>
    <property type="project" value="InterPro"/>
</dbReference>
<feature type="transmembrane region" description="Helical" evidence="10">
    <location>
        <begin position="130"/>
        <end position="148"/>
    </location>
</feature>
<evidence type="ECO:0000256" key="9">
    <source>
        <dbReference type="ARBA" id="ARBA00023224"/>
    </source>
</evidence>
<dbReference type="AlphaFoldDB" id="A0AA38I7M9"/>
<comment type="similarity">
    <text evidence="10">Belongs to the insect chemoreceptor superfamily. Heteromeric odorant receptor channel (TC 1.A.69) family.</text>
</comment>
<keyword evidence="9 10" id="KW-0807">Transducer</keyword>
<feature type="transmembrane region" description="Helical" evidence="10">
    <location>
        <begin position="67"/>
        <end position="88"/>
    </location>
</feature>
<evidence type="ECO:0000256" key="6">
    <source>
        <dbReference type="ARBA" id="ARBA00022989"/>
    </source>
</evidence>
<comment type="subcellular location">
    <subcellularLocation>
        <location evidence="1 10">Cell membrane</location>
        <topology evidence="1 10">Multi-pass membrane protein</topology>
    </subcellularLocation>
</comment>
<comment type="caution">
    <text evidence="11">The sequence shown here is derived from an EMBL/GenBank/DDBJ whole genome shotgun (WGS) entry which is preliminary data.</text>
</comment>